<reference evidence="1 2" key="1">
    <citation type="submission" date="2023-01" db="EMBL/GenBank/DDBJ databases">
        <title>Analysis of 21 Apiospora genomes using comparative genomics revels a genus with tremendous synthesis potential of carbohydrate active enzymes and secondary metabolites.</title>
        <authorList>
            <person name="Sorensen T."/>
        </authorList>
    </citation>
    <scope>NUCLEOTIDE SEQUENCE [LARGE SCALE GENOMIC DNA]</scope>
    <source>
        <strain evidence="1 2">CBS 135458</strain>
    </source>
</reference>
<evidence type="ECO:0000313" key="2">
    <source>
        <dbReference type="Proteomes" id="UP001480595"/>
    </source>
</evidence>
<dbReference type="Proteomes" id="UP001480595">
    <property type="component" value="Unassembled WGS sequence"/>
</dbReference>
<dbReference type="RefSeq" id="XP_066714480.1">
    <property type="nucleotide sequence ID" value="XM_066860891.1"/>
</dbReference>
<keyword evidence="2" id="KW-1185">Reference proteome</keyword>
<sequence>MTPEQERDIIFLVMMKTNPKLSGGNWNEIAPKVGLGSEIVRLCCVPWAHDNEVHDILFSTCNMDFPPSMHLLSYLYLSMPPAGFFYCLHHTPFPALGLETQQP</sequence>
<accession>A0ABR1UJG3</accession>
<protein>
    <submittedName>
        <fullName evidence="1">Uncharacterized protein</fullName>
    </submittedName>
</protein>
<organism evidence="1 2">
    <name type="scientific">Apiospora phragmitis</name>
    <dbReference type="NCBI Taxonomy" id="2905665"/>
    <lineage>
        <taxon>Eukaryota</taxon>
        <taxon>Fungi</taxon>
        <taxon>Dikarya</taxon>
        <taxon>Ascomycota</taxon>
        <taxon>Pezizomycotina</taxon>
        <taxon>Sordariomycetes</taxon>
        <taxon>Xylariomycetidae</taxon>
        <taxon>Amphisphaeriales</taxon>
        <taxon>Apiosporaceae</taxon>
        <taxon>Apiospora</taxon>
    </lineage>
</organism>
<proteinExistence type="predicted"/>
<name>A0ABR1UJG3_9PEZI</name>
<dbReference type="GeneID" id="92093954"/>
<comment type="caution">
    <text evidence="1">The sequence shown here is derived from an EMBL/GenBank/DDBJ whole genome shotgun (WGS) entry which is preliminary data.</text>
</comment>
<evidence type="ECO:0000313" key="1">
    <source>
        <dbReference type="EMBL" id="KAK8059034.1"/>
    </source>
</evidence>
<dbReference type="EMBL" id="JAQQWL010000009">
    <property type="protein sequence ID" value="KAK8059034.1"/>
    <property type="molecule type" value="Genomic_DNA"/>
</dbReference>
<gene>
    <name evidence="1" type="ORF">PG994_009482</name>
</gene>